<dbReference type="Proteomes" id="UP000013966">
    <property type="component" value="Chromosome 1"/>
</dbReference>
<accession>R4WH15</accession>
<proteinExistence type="predicted"/>
<evidence type="ECO:0000313" key="2">
    <source>
        <dbReference type="Proteomes" id="UP000013966"/>
    </source>
</evidence>
<keyword evidence="2" id="KW-1185">Reference proteome</keyword>
<dbReference type="AlphaFoldDB" id="R4WH15"/>
<gene>
    <name evidence="1" type="ORF">BRPE64_ACDS14850</name>
</gene>
<dbReference type="EMBL" id="AP013058">
    <property type="protein sequence ID" value="BAN23239.1"/>
    <property type="molecule type" value="Genomic_DNA"/>
</dbReference>
<evidence type="ECO:0000313" key="1">
    <source>
        <dbReference type="EMBL" id="BAN23239.1"/>
    </source>
</evidence>
<name>R4WH15_9BURK</name>
<reference evidence="1 2" key="1">
    <citation type="journal article" date="2013" name="Genome Announc.">
        <title>Complete Genome Sequence of Burkholderia sp. Strain RPE64, Bacterial Symbiont of the Bean Bug Riptortus pedestris.</title>
        <authorList>
            <person name="Shibata T.F."/>
            <person name="Maeda T."/>
            <person name="Nikoh N."/>
            <person name="Yamaguchi K."/>
            <person name="Oshima K."/>
            <person name="Hattori M."/>
            <person name="Nishiyama T."/>
            <person name="Hasebe M."/>
            <person name="Fukatsu T."/>
            <person name="Kikuchi Y."/>
            <person name="Shigenobu S."/>
        </authorList>
    </citation>
    <scope>NUCLEOTIDE SEQUENCE [LARGE SCALE GENOMIC DNA]</scope>
</reference>
<organism evidence="1 2">
    <name type="scientific">Caballeronia insecticola</name>
    <dbReference type="NCBI Taxonomy" id="758793"/>
    <lineage>
        <taxon>Bacteria</taxon>
        <taxon>Pseudomonadati</taxon>
        <taxon>Pseudomonadota</taxon>
        <taxon>Betaproteobacteria</taxon>
        <taxon>Burkholderiales</taxon>
        <taxon>Burkholderiaceae</taxon>
        <taxon>Caballeronia</taxon>
    </lineage>
</organism>
<dbReference type="KEGG" id="buo:BRPE64_ACDS14850"/>
<protein>
    <submittedName>
        <fullName evidence="1">Uncharacterized protein</fullName>
    </submittedName>
</protein>
<dbReference type="HOGENOM" id="CLU_2970500_0_0_4"/>
<sequence>MARSAYANRAVSIGLTTLFNTFLARVRDREATSAAGFPVVSPSLYFSWAFLHSWPPGV</sequence>
<reference evidence="1 2" key="2">
    <citation type="journal article" date="2018" name="Int. J. Syst. Evol. Microbiol.">
        <title>Burkholderia insecticola sp. nov., a gut symbiotic bacterium of the bean bug Riptortus pedestris.</title>
        <authorList>
            <person name="Takeshita K."/>
            <person name="Tamaki H."/>
            <person name="Ohbayashi T."/>
            <person name="Meng X.-Y."/>
            <person name="Sone T."/>
            <person name="Mitani Y."/>
            <person name="Peeters C."/>
            <person name="Kikuchi Y."/>
            <person name="Vandamme P."/>
        </authorList>
    </citation>
    <scope>NUCLEOTIDE SEQUENCE [LARGE SCALE GENOMIC DNA]</scope>
    <source>
        <strain evidence="1">RPE64</strain>
    </source>
</reference>